<feature type="compositionally biased region" description="Basic and acidic residues" evidence="1">
    <location>
        <begin position="48"/>
        <end position="60"/>
    </location>
</feature>
<dbReference type="Proteomes" id="UP000807769">
    <property type="component" value="Unassembled WGS sequence"/>
</dbReference>
<gene>
    <name evidence="2" type="ORF">BJ212DRAFT_219381</name>
</gene>
<sequence length="127" mass="14074">MSAQQLSAASRNKLHGRKHVIHYLSYVKFWCLDYGSGMGSAPATTPELRSRKQHSTEDRAANSPTSTTISESGGSFYHMDEPLRPTLRSLPVNLNPPRKITIRSDIALVTCFDPADTELYTLWAPGP</sequence>
<accession>A0A9P7JCY7</accession>
<comment type="caution">
    <text evidence="2">The sequence shown here is derived from an EMBL/GenBank/DDBJ whole genome shotgun (WGS) entry which is preliminary data.</text>
</comment>
<dbReference type="EMBL" id="JABBWG010000018">
    <property type="protein sequence ID" value="KAG1815469.1"/>
    <property type="molecule type" value="Genomic_DNA"/>
</dbReference>
<dbReference type="RefSeq" id="XP_041192400.1">
    <property type="nucleotide sequence ID" value="XM_041342681.1"/>
</dbReference>
<keyword evidence="3" id="KW-1185">Reference proteome</keyword>
<organism evidence="2 3">
    <name type="scientific">Suillus subaureus</name>
    <dbReference type="NCBI Taxonomy" id="48587"/>
    <lineage>
        <taxon>Eukaryota</taxon>
        <taxon>Fungi</taxon>
        <taxon>Dikarya</taxon>
        <taxon>Basidiomycota</taxon>
        <taxon>Agaricomycotina</taxon>
        <taxon>Agaricomycetes</taxon>
        <taxon>Agaricomycetidae</taxon>
        <taxon>Boletales</taxon>
        <taxon>Suillineae</taxon>
        <taxon>Suillaceae</taxon>
        <taxon>Suillus</taxon>
    </lineage>
</organism>
<evidence type="ECO:0000313" key="3">
    <source>
        <dbReference type="Proteomes" id="UP000807769"/>
    </source>
</evidence>
<feature type="compositionally biased region" description="Polar residues" evidence="1">
    <location>
        <begin position="62"/>
        <end position="73"/>
    </location>
</feature>
<dbReference type="AlphaFoldDB" id="A0A9P7JCY7"/>
<dbReference type="OrthoDB" id="2669285at2759"/>
<evidence type="ECO:0000256" key="1">
    <source>
        <dbReference type="SAM" id="MobiDB-lite"/>
    </source>
</evidence>
<protein>
    <submittedName>
        <fullName evidence="2">Uncharacterized protein</fullName>
    </submittedName>
</protein>
<dbReference type="GeneID" id="64636697"/>
<proteinExistence type="predicted"/>
<evidence type="ECO:0000313" key="2">
    <source>
        <dbReference type="EMBL" id="KAG1815469.1"/>
    </source>
</evidence>
<name>A0A9P7JCY7_9AGAM</name>
<reference evidence="2" key="1">
    <citation type="journal article" date="2020" name="New Phytol.">
        <title>Comparative genomics reveals dynamic genome evolution in host specialist ectomycorrhizal fungi.</title>
        <authorList>
            <person name="Lofgren L.A."/>
            <person name="Nguyen N.H."/>
            <person name="Vilgalys R."/>
            <person name="Ruytinx J."/>
            <person name="Liao H.L."/>
            <person name="Branco S."/>
            <person name="Kuo A."/>
            <person name="LaButti K."/>
            <person name="Lipzen A."/>
            <person name="Andreopoulos W."/>
            <person name="Pangilinan J."/>
            <person name="Riley R."/>
            <person name="Hundley H."/>
            <person name="Na H."/>
            <person name="Barry K."/>
            <person name="Grigoriev I.V."/>
            <person name="Stajich J.E."/>
            <person name="Kennedy P.G."/>
        </authorList>
    </citation>
    <scope>NUCLEOTIDE SEQUENCE</scope>
    <source>
        <strain evidence="2">MN1</strain>
    </source>
</reference>
<feature type="region of interest" description="Disordered" evidence="1">
    <location>
        <begin position="39"/>
        <end position="82"/>
    </location>
</feature>